<comment type="caution">
    <text evidence="3">The sequence shown here is derived from an EMBL/GenBank/DDBJ whole genome shotgun (WGS) entry which is preliminary data.</text>
</comment>
<evidence type="ECO:0000256" key="2">
    <source>
        <dbReference type="SAM" id="Phobius"/>
    </source>
</evidence>
<dbReference type="InterPro" id="IPR023840">
    <property type="entry name" value="T7SS_Rv3446c"/>
</dbReference>
<evidence type="ECO:0000313" key="4">
    <source>
        <dbReference type="Proteomes" id="UP000252586"/>
    </source>
</evidence>
<dbReference type="RefSeq" id="WP_067507321.1">
    <property type="nucleotide sequence ID" value="NZ_CP107943.1"/>
</dbReference>
<dbReference type="EMBL" id="QNRE01000008">
    <property type="protein sequence ID" value="RBO88872.1"/>
    <property type="molecule type" value="Genomic_DNA"/>
</dbReference>
<protein>
    <submittedName>
        <fullName evidence="3">Type VII secretion-associated protein (TIGR03931 family)</fullName>
    </submittedName>
</protein>
<dbReference type="AlphaFoldDB" id="A0A366DFM8"/>
<keyword evidence="2" id="KW-0812">Transmembrane</keyword>
<accession>A0A366DFM8</accession>
<gene>
    <name evidence="3" type="ORF">DFR74_10897</name>
</gene>
<proteinExistence type="predicted"/>
<organism evidence="3 4">
    <name type="scientific">Nocardia puris</name>
    <dbReference type="NCBI Taxonomy" id="208602"/>
    <lineage>
        <taxon>Bacteria</taxon>
        <taxon>Bacillati</taxon>
        <taxon>Actinomycetota</taxon>
        <taxon>Actinomycetes</taxon>
        <taxon>Mycobacteriales</taxon>
        <taxon>Nocardiaceae</taxon>
        <taxon>Nocardia</taxon>
    </lineage>
</organism>
<dbReference type="Proteomes" id="UP000252586">
    <property type="component" value="Unassembled WGS sequence"/>
</dbReference>
<keyword evidence="2" id="KW-0472">Membrane</keyword>
<dbReference type="NCBIfam" id="TIGR03931">
    <property type="entry name" value="T7SS_Rv3446c"/>
    <property type="match status" value="1"/>
</dbReference>
<reference evidence="3 4" key="1">
    <citation type="submission" date="2018-06" db="EMBL/GenBank/DDBJ databases">
        <title>Genomic Encyclopedia of Type Strains, Phase IV (KMG-IV): sequencing the most valuable type-strain genomes for metagenomic binning, comparative biology and taxonomic classification.</title>
        <authorList>
            <person name="Goeker M."/>
        </authorList>
    </citation>
    <scope>NUCLEOTIDE SEQUENCE [LARGE SCALE GENOMIC DNA]</scope>
    <source>
        <strain evidence="3 4">DSM 44599</strain>
    </source>
</reference>
<name>A0A366DFM8_9NOCA</name>
<dbReference type="OrthoDB" id="4412823at2"/>
<sequence>MPTVELVLTEARIWARGPATHWDAPPSVVLGSNGNLVVGEALNPAAQVSSAAQFVPADRIALLPRVPSVEESLTAVIGTALDNLGVTAPCERITIVCPTEWGGQRRAVVAAAAHRFAHDVVFEDMAVRAVASDDGTVRSRRTAVLEFGAVATTASTVTRDHQGVHLEACEYEPNLALAELGVDNRASEALAALLGRLLEGGPADLVQLVGMSDPAKLEEIRAVVHQVCGEETGIRPVAGPDLVRGAQVEPEYRPTAAPALPSNEWLQPLRERAAAQSPPRPTAKYALAAAGAVAVIAAVVVGGVVVFGGSDDDATASAPTTTQSAAPSGAGSPSTAPTTSASGAGEETVGRVRFEVPEGWKLGAPTTAQATRVDLSPVDGSRFRMTIVQTPVAADAGYAQVAANLEAQMRERPAMSDLRRDVVFGGRSGLAYLERPEGGSIVQWHVIVERGIQVSIGCQYVGNTWTEFQTTCEELAATVQVVP</sequence>
<feature type="compositionally biased region" description="Low complexity" evidence="1">
    <location>
        <begin position="315"/>
        <end position="345"/>
    </location>
</feature>
<feature type="region of interest" description="Disordered" evidence="1">
    <location>
        <begin position="315"/>
        <end position="349"/>
    </location>
</feature>
<keyword evidence="4" id="KW-1185">Reference proteome</keyword>
<feature type="transmembrane region" description="Helical" evidence="2">
    <location>
        <begin position="285"/>
        <end position="307"/>
    </location>
</feature>
<keyword evidence="2" id="KW-1133">Transmembrane helix</keyword>
<dbReference type="STRING" id="1210090.GCA_001613185_02125"/>
<evidence type="ECO:0000313" key="3">
    <source>
        <dbReference type="EMBL" id="RBO88872.1"/>
    </source>
</evidence>
<evidence type="ECO:0000256" key="1">
    <source>
        <dbReference type="SAM" id="MobiDB-lite"/>
    </source>
</evidence>